<dbReference type="GO" id="GO:0090071">
    <property type="term" value="P:negative regulation of ribosome biogenesis"/>
    <property type="evidence" value="ECO:0007669"/>
    <property type="project" value="UniProtKB-UniRule"/>
</dbReference>
<dbReference type="GO" id="GO:0017148">
    <property type="term" value="P:negative regulation of translation"/>
    <property type="evidence" value="ECO:0007669"/>
    <property type="project" value="UniProtKB-UniRule"/>
</dbReference>
<keyword evidence="4" id="KW-1185">Reference proteome</keyword>
<dbReference type="STRING" id="1123382.SAMN02745221_01927"/>
<dbReference type="PANTHER" id="PTHR21043:SF0">
    <property type="entry name" value="MITOCHONDRIAL ASSEMBLY OF RIBOSOMAL LARGE SUBUNIT PROTEIN 1"/>
    <property type="match status" value="1"/>
</dbReference>
<dbReference type="Gene3D" id="3.30.460.10">
    <property type="entry name" value="Beta Polymerase, domain 2"/>
    <property type="match status" value="1"/>
</dbReference>
<organism evidence="3 4">
    <name type="scientific">Thermosyntropha lipolytica DSM 11003</name>
    <dbReference type="NCBI Taxonomy" id="1123382"/>
    <lineage>
        <taxon>Bacteria</taxon>
        <taxon>Bacillati</taxon>
        <taxon>Bacillota</taxon>
        <taxon>Clostridia</taxon>
        <taxon>Eubacteriales</taxon>
        <taxon>Syntrophomonadaceae</taxon>
        <taxon>Thermosyntropha</taxon>
    </lineage>
</organism>
<dbReference type="AlphaFoldDB" id="A0A1M5R2R5"/>
<dbReference type="PANTHER" id="PTHR21043">
    <property type="entry name" value="IOJAP SUPERFAMILY ORTHOLOG"/>
    <property type="match status" value="1"/>
</dbReference>
<keyword evidence="2" id="KW-0963">Cytoplasm</keyword>
<dbReference type="GO" id="GO:0005737">
    <property type="term" value="C:cytoplasm"/>
    <property type="evidence" value="ECO:0007669"/>
    <property type="project" value="UniProtKB-SubCell"/>
</dbReference>
<dbReference type="HAMAP" id="MF_01477">
    <property type="entry name" value="Iojap_RsfS"/>
    <property type="match status" value="1"/>
</dbReference>
<gene>
    <name evidence="2" type="primary">rsfS</name>
    <name evidence="3" type="ORF">SAMN02745221_01927</name>
</gene>
<keyword evidence="2" id="KW-0678">Repressor</keyword>
<dbReference type="InterPro" id="IPR004394">
    <property type="entry name" value="Iojap/RsfS/C7orf30"/>
</dbReference>
<evidence type="ECO:0000313" key="3">
    <source>
        <dbReference type="EMBL" id="SHH20735.1"/>
    </source>
</evidence>
<evidence type="ECO:0000256" key="2">
    <source>
        <dbReference type="HAMAP-Rule" id="MF_01477"/>
    </source>
</evidence>
<comment type="subunit">
    <text evidence="2">Interacts with ribosomal protein uL14 (rplN).</text>
</comment>
<evidence type="ECO:0000256" key="1">
    <source>
        <dbReference type="ARBA" id="ARBA00010574"/>
    </source>
</evidence>
<dbReference type="SUPFAM" id="SSF81301">
    <property type="entry name" value="Nucleotidyltransferase"/>
    <property type="match status" value="1"/>
</dbReference>
<comment type="subcellular location">
    <subcellularLocation>
        <location evidence="2">Cytoplasm</location>
    </subcellularLocation>
</comment>
<dbReference type="RefSeq" id="WP_073093253.1">
    <property type="nucleotide sequence ID" value="NZ_FQWY01000042.1"/>
</dbReference>
<dbReference type="GO" id="GO:0043023">
    <property type="term" value="F:ribosomal large subunit binding"/>
    <property type="evidence" value="ECO:0007669"/>
    <property type="project" value="TreeGrafter"/>
</dbReference>
<dbReference type="NCBIfam" id="TIGR00090">
    <property type="entry name" value="rsfS_iojap_ybeB"/>
    <property type="match status" value="1"/>
</dbReference>
<dbReference type="EMBL" id="FQWY01000042">
    <property type="protein sequence ID" value="SHH20735.1"/>
    <property type="molecule type" value="Genomic_DNA"/>
</dbReference>
<dbReference type="InterPro" id="IPR043519">
    <property type="entry name" value="NT_sf"/>
</dbReference>
<comment type="similarity">
    <text evidence="1 2">Belongs to the Iojap/RsfS family.</text>
</comment>
<proteinExistence type="inferred from homology"/>
<comment type="function">
    <text evidence="2">Functions as a ribosomal silencing factor. Interacts with ribosomal protein uL14 (rplN), blocking formation of intersubunit bridge B8. Prevents association of the 30S and 50S ribosomal subunits and the formation of functional ribosomes, thus repressing translation.</text>
</comment>
<dbReference type="GO" id="GO:0042256">
    <property type="term" value="P:cytosolic ribosome assembly"/>
    <property type="evidence" value="ECO:0007669"/>
    <property type="project" value="UniProtKB-UniRule"/>
</dbReference>
<reference evidence="4" key="1">
    <citation type="submission" date="2016-11" db="EMBL/GenBank/DDBJ databases">
        <authorList>
            <person name="Varghese N."/>
            <person name="Submissions S."/>
        </authorList>
    </citation>
    <scope>NUCLEOTIDE SEQUENCE [LARGE SCALE GENOMIC DNA]</scope>
    <source>
        <strain evidence="4">DSM 11003</strain>
    </source>
</reference>
<dbReference type="Pfam" id="PF02410">
    <property type="entry name" value="RsfS"/>
    <property type="match status" value="1"/>
</dbReference>
<name>A0A1M5R2R5_9FIRM</name>
<sequence length="118" mass="13611">MAYNKNEVLKTLVEACLDGKGFDLSILEVKDLTILADYFVIVSGRSHLHVRSIAENVITELETYGITPLRKEGLREGTWVVLDYGFIILHIFREQEREYYNLESLWGHAPRLSLSQIK</sequence>
<accession>A0A1M5R2R5</accession>
<dbReference type="Proteomes" id="UP000242329">
    <property type="component" value="Unassembled WGS sequence"/>
</dbReference>
<evidence type="ECO:0000313" key="4">
    <source>
        <dbReference type="Proteomes" id="UP000242329"/>
    </source>
</evidence>
<protein>
    <recommendedName>
        <fullName evidence="2">Ribosomal silencing factor RsfS</fullName>
    </recommendedName>
</protein>
<keyword evidence="2" id="KW-0810">Translation regulation</keyword>